<dbReference type="PROSITE" id="PS00571">
    <property type="entry name" value="AMIDASES"/>
    <property type="match status" value="1"/>
</dbReference>
<gene>
    <name evidence="2" type="primary">iaaH</name>
    <name evidence="2" type="ORF">C6P99_10765</name>
</gene>
<organism evidence="2 3">
    <name type="scientific">Burkholderia multivorans</name>
    <dbReference type="NCBI Taxonomy" id="87883"/>
    <lineage>
        <taxon>Bacteria</taxon>
        <taxon>Pseudomonadati</taxon>
        <taxon>Pseudomonadota</taxon>
        <taxon>Betaproteobacteria</taxon>
        <taxon>Burkholderiales</taxon>
        <taxon>Burkholderiaceae</taxon>
        <taxon>Burkholderia</taxon>
        <taxon>Burkholderia cepacia complex</taxon>
    </lineage>
</organism>
<dbReference type="Pfam" id="PF01425">
    <property type="entry name" value="Amidase"/>
    <property type="match status" value="1"/>
</dbReference>
<evidence type="ECO:0000313" key="3">
    <source>
        <dbReference type="Proteomes" id="UP000237811"/>
    </source>
</evidence>
<feature type="domain" description="Amidase" evidence="1">
    <location>
        <begin position="72"/>
        <end position="505"/>
    </location>
</feature>
<dbReference type="RefSeq" id="WP_105776723.1">
    <property type="nucleotide sequence ID" value="NZ_PVFQ01000030.1"/>
</dbReference>
<dbReference type="Proteomes" id="UP000237811">
    <property type="component" value="Unassembled WGS sequence"/>
</dbReference>
<name>A0AB37AVY0_9BURK</name>
<accession>A0AB37AVY0</accession>
<dbReference type="PANTHER" id="PTHR11895">
    <property type="entry name" value="TRANSAMIDASE"/>
    <property type="match status" value="1"/>
</dbReference>
<proteinExistence type="predicted"/>
<dbReference type="GO" id="GO:0016787">
    <property type="term" value="F:hydrolase activity"/>
    <property type="evidence" value="ECO:0007669"/>
    <property type="project" value="UniProtKB-KW"/>
</dbReference>
<dbReference type="InterPro" id="IPR036928">
    <property type="entry name" value="AS_sf"/>
</dbReference>
<keyword evidence="2" id="KW-0378">Hydrolase</keyword>
<comment type="caution">
    <text evidence="2">The sequence shown here is derived from an EMBL/GenBank/DDBJ whole genome shotgun (WGS) entry which is preliminary data.</text>
</comment>
<dbReference type="NCBIfam" id="NF005688">
    <property type="entry name" value="PRK07488.1"/>
    <property type="match status" value="1"/>
</dbReference>
<evidence type="ECO:0000313" key="2">
    <source>
        <dbReference type="EMBL" id="PRE50741.1"/>
    </source>
</evidence>
<evidence type="ECO:0000259" key="1">
    <source>
        <dbReference type="Pfam" id="PF01425"/>
    </source>
</evidence>
<dbReference type="InterPro" id="IPR023631">
    <property type="entry name" value="Amidase_dom"/>
</dbReference>
<dbReference type="InterPro" id="IPR000120">
    <property type="entry name" value="Amidase"/>
</dbReference>
<dbReference type="InterPro" id="IPR020556">
    <property type="entry name" value="Amidase_CS"/>
</dbReference>
<protein>
    <submittedName>
        <fullName evidence="2">Indoleacetamide hydrolase</fullName>
    </submittedName>
</protein>
<dbReference type="AlphaFoldDB" id="A0AB37AVY0"/>
<dbReference type="Gene3D" id="3.90.1300.10">
    <property type="entry name" value="Amidase signature (AS) domain"/>
    <property type="match status" value="1"/>
</dbReference>
<dbReference type="SUPFAM" id="SSF75304">
    <property type="entry name" value="Amidase signature (AS) enzymes"/>
    <property type="match status" value="1"/>
</dbReference>
<sequence length="523" mass="53278">MKKLTLASRREPVTRVGAFTLEPALSAGFSACEGANSLSSTLESNQSQQLSLTATEAVSAIATGRLSAETYVRTLLARASSLANLHAFITLNPGAIASARAVDAAPAAGQKLPPLAGLPIVVKDNINTKDLPTTGGTPRLQSFQPDNDAVVLQRLLAAGAVVLGKTNMHELAFGTTTTNFASFAGFCRNPYDTARMVGGSSGGTGAAIAARMSPAGLGTDTGGSVRIPAALNGIAGLRPSVGNGGVERRYDGTGMLPLSHTRDTVGPMGRTLEDVALLDAIITGTDVPAARALSGLRFGVPPTYWDVVDNEVLQIMNTAKAKLQTAGVTFVSIDLPTIRELGAKVGFTVVFHEASLEIPGYLAANGGSDITLAQISAGIASPDVKAGFANVGSADSTAAYSDAVNVYRPQMRALYDAYFASNDIDAIFAPMTPLPAVPIDPVHGSSAVSINGGPPVDEFGTFIRNADPGSISGIPGVTVPAGQTAAGLPVGLALDGPVGSDKKLLSIGIAIERLLGVLPAPTI</sequence>
<reference evidence="2 3" key="1">
    <citation type="submission" date="2018-03" db="EMBL/GenBank/DDBJ databases">
        <authorList>
            <person name="Nguyen K."/>
            <person name="Fouts D."/>
            <person name="Sutton G."/>
        </authorList>
    </citation>
    <scope>NUCLEOTIDE SEQUENCE [LARGE SCALE GENOMIC DNA]</scope>
    <source>
        <strain evidence="2 3">AU14328</strain>
    </source>
</reference>
<dbReference type="EMBL" id="PVFR01000030">
    <property type="protein sequence ID" value="PRE50741.1"/>
    <property type="molecule type" value="Genomic_DNA"/>
</dbReference>
<dbReference type="PANTHER" id="PTHR11895:SF151">
    <property type="entry name" value="GLUTAMYL-TRNA(GLN) AMIDOTRANSFERASE SUBUNIT A"/>
    <property type="match status" value="1"/>
</dbReference>